<proteinExistence type="predicted"/>
<dbReference type="Proteomes" id="UP000886653">
    <property type="component" value="Unassembled WGS sequence"/>
</dbReference>
<feature type="compositionally biased region" description="Polar residues" evidence="1">
    <location>
        <begin position="77"/>
        <end position="86"/>
    </location>
</feature>
<evidence type="ECO:0000313" key="3">
    <source>
        <dbReference type="Proteomes" id="UP000886653"/>
    </source>
</evidence>
<dbReference type="OrthoDB" id="2507714at2759"/>
<evidence type="ECO:0000313" key="2">
    <source>
        <dbReference type="EMBL" id="KAG0147776.1"/>
    </source>
</evidence>
<dbReference type="EMBL" id="MU167244">
    <property type="protein sequence ID" value="KAG0147776.1"/>
    <property type="molecule type" value="Genomic_DNA"/>
</dbReference>
<gene>
    <name evidence="2" type="ORF">CROQUDRAFT_670361</name>
</gene>
<evidence type="ECO:0000256" key="1">
    <source>
        <dbReference type="SAM" id="MobiDB-lite"/>
    </source>
</evidence>
<reference evidence="2" key="1">
    <citation type="submission" date="2013-11" db="EMBL/GenBank/DDBJ databases">
        <title>Genome sequence of the fusiform rust pathogen reveals effectors for host alternation and coevolution with pine.</title>
        <authorList>
            <consortium name="DOE Joint Genome Institute"/>
            <person name="Smith K."/>
            <person name="Pendleton A."/>
            <person name="Kubisiak T."/>
            <person name="Anderson C."/>
            <person name="Salamov A."/>
            <person name="Aerts A."/>
            <person name="Riley R."/>
            <person name="Clum A."/>
            <person name="Lindquist E."/>
            <person name="Ence D."/>
            <person name="Campbell M."/>
            <person name="Kronenberg Z."/>
            <person name="Feau N."/>
            <person name="Dhillon B."/>
            <person name="Hamelin R."/>
            <person name="Burleigh J."/>
            <person name="Smith J."/>
            <person name="Yandell M."/>
            <person name="Nelson C."/>
            <person name="Grigoriev I."/>
            <person name="Davis J."/>
        </authorList>
    </citation>
    <scope>NUCLEOTIDE SEQUENCE</scope>
    <source>
        <strain evidence="2">G11</strain>
    </source>
</reference>
<accession>A0A9P6NIU6</accession>
<organism evidence="2 3">
    <name type="scientific">Cronartium quercuum f. sp. fusiforme G11</name>
    <dbReference type="NCBI Taxonomy" id="708437"/>
    <lineage>
        <taxon>Eukaryota</taxon>
        <taxon>Fungi</taxon>
        <taxon>Dikarya</taxon>
        <taxon>Basidiomycota</taxon>
        <taxon>Pucciniomycotina</taxon>
        <taxon>Pucciniomycetes</taxon>
        <taxon>Pucciniales</taxon>
        <taxon>Coleosporiaceae</taxon>
        <taxon>Cronartium</taxon>
    </lineage>
</organism>
<sequence>MYKARLKAQLNQVDQNLNGTISTRLQRERESLNEEENVYRHKLDMISGFRKTDIIPIGKLHRSLDESDSESDPLSETEGTNTTSPRQMMRINQTNHIETRSPTLIPLVNTTTTTTRTTTTTTDQIRINWETGDQTQDLSVTSTEENLGIDLDAELEDLDHDQVSVQDFNQQMMYTEELDDEQIEGDSNSFI</sequence>
<protein>
    <submittedName>
        <fullName evidence="2">Uncharacterized protein</fullName>
    </submittedName>
</protein>
<feature type="compositionally biased region" description="Acidic residues" evidence="1">
    <location>
        <begin position="66"/>
        <end position="75"/>
    </location>
</feature>
<feature type="region of interest" description="Disordered" evidence="1">
    <location>
        <begin position="62"/>
        <end position="86"/>
    </location>
</feature>
<keyword evidence="3" id="KW-1185">Reference proteome</keyword>
<name>A0A9P6NIU6_9BASI</name>
<dbReference type="AlphaFoldDB" id="A0A9P6NIU6"/>
<comment type="caution">
    <text evidence="2">The sequence shown here is derived from an EMBL/GenBank/DDBJ whole genome shotgun (WGS) entry which is preliminary data.</text>
</comment>